<reference evidence="1" key="1">
    <citation type="submission" date="2021-02" db="EMBL/GenBank/DDBJ databases">
        <title>First Annotated Genome of the Yellow-green Alga Tribonema minus.</title>
        <authorList>
            <person name="Mahan K.M."/>
        </authorList>
    </citation>
    <scope>NUCLEOTIDE SEQUENCE</scope>
    <source>
        <strain evidence="1">UTEX B ZZ1240</strain>
    </source>
</reference>
<evidence type="ECO:0000313" key="1">
    <source>
        <dbReference type="EMBL" id="KAG5186357.1"/>
    </source>
</evidence>
<sequence length="134" mass="15141">MATMVQQPHLIPAASDQQGQDSIPIQRFNKIEVPAMFIMAKAMVIKKRVVGGGQNRRQHSRRITNTREAISTFITSVRDNRDDRASNQVVTLDNIAVSIDDEFFTNCNFFWFRSSPRVVYAVATRENVVGVLSV</sequence>
<proteinExistence type="predicted"/>
<organism evidence="1 2">
    <name type="scientific">Tribonema minus</name>
    <dbReference type="NCBI Taxonomy" id="303371"/>
    <lineage>
        <taxon>Eukaryota</taxon>
        <taxon>Sar</taxon>
        <taxon>Stramenopiles</taxon>
        <taxon>Ochrophyta</taxon>
        <taxon>PX clade</taxon>
        <taxon>Xanthophyceae</taxon>
        <taxon>Tribonematales</taxon>
        <taxon>Tribonemataceae</taxon>
        <taxon>Tribonema</taxon>
    </lineage>
</organism>
<gene>
    <name evidence="1" type="ORF">JKP88DRAFT_240958</name>
</gene>
<comment type="caution">
    <text evidence="1">The sequence shown here is derived from an EMBL/GenBank/DDBJ whole genome shotgun (WGS) entry which is preliminary data.</text>
</comment>
<accession>A0A836CHP2</accession>
<protein>
    <submittedName>
        <fullName evidence="1">Uncharacterized protein</fullName>
    </submittedName>
</protein>
<name>A0A836CHP2_9STRA</name>
<dbReference type="Proteomes" id="UP000664859">
    <property type="component" value="Unassembled WGS sequence"/>
</dbReference>
<evidence type="ECO:0000313" key="2">
    <source>
        <dbReference type="Proteomes" id="UP000664859"/>
    </source>
</evidence>
<dbReference type="EMBL" id="JAFCMP010000112">
    <property type="protein sequence ID" value="KAG5186357.1"/>
    <property type="molecule type" value="Genomic_DNA"/>
</dbReference>
<keyword evidence="2" id="KW-1185">Reference proteome</keyword>
<dbReference type="AlphaFoldDB" id="A0A836CHP2"/>